<evidence type="ECO:0000313" key="2">
    <source>
        <dbReference type="EMBL" id="KKL88363.1"/>
    </source>
</evidence>
<dbReference type="Pfam" id="PF13392">
    <property type="entry name" value="HNH_3"/>
    <property type="match status" value="1"/>
</dbReference>
<dbReference type="GO" id="GO:0004519">
    <property type="term" value="F:endonuclease activity"/>
    <property type="evidence" value="ECO:0007669"/>
    <property type="project" value="InterPro"/>
</dbReference>
<dbReference type="Gene3D" id="3.90.75.10">
    <property type="entry name" value="Homing Intron 3 (I-ppo) Encoded Endonuclease, Chain A"/>
    <property type="match status" value="1"/>
</dbReference>
<accession>A0A0F9FQ60</accession>
<proteinExistence type="predicted"/>
<feature type="domain" description="HNH nuclease" evidence="1">
    <location>
        <begin position="98"/>
        <end position="140"/>
    </location>
</feature>
<dbReference type="EMBL" id="LAZR01020586">
    <property type="protein sequence ID" value="KKL88363.1"/>
    <property type="molecule type" value="Genomic_DNA"/>
</dbReference>
<name>A0A0F9FQ60_9ZZZZ</name>
<comment type="caution">
    <text evidence="2">The sequence shown here is derived from an EMBL/GenBank/DDBJ whole genome shotgun (WGS) entry which is preliminary data.</text>
</comment>
<protein>
    <recommendedName>
        <fullName evidence="1">HNH nuclease domain-containing protein</fullName>
    </recommendedName>
</protein>
<gene>
    <name evidence="2" type="ORF">LCGC14_1925460</name>
</gene>
<organism evidence="2">
    <name type="scientific">marine sediment metagenome</name>
    <dbReference type="NCBI Taxonomy" id="412755"/>
    <lineage>
        <taxon>unclassified sequences</taxon>
        <taxon>metagenomes</taxon>
        <taxon>ecological metagenomes</taxon>
    </lineage>
</organism>
<dbReference type="AlphaFoldDB" id="A0A0F9FQ60"/>
<dbReference type="SUPFAM" id="SSF54060">
    <property type="entry name" value="His-Me finger endonucleases"/>
    <property type="match status" value="1"/>
</dbReference>
<evidence type="ECO:0000259" key="1">
    <source>
        <dbReference type="Pfam" id="PF13392"/>
    </source>
</evidence>
<dbReference type="InterPro" id="IPR044925">
    <property type="entry name" value="His-Me_finger_sf"/>
</dbReference>
<reference evidence="2" key="1">
    <citation type="journal article" date="2015" name="Nature">
        <title>Complex archaea that bridge the gap between prokaryotes and eukaryotes.</title>
        <authorList>
            <person name="Spang A."/>
            <person name="Saw J.H."/>
            <person name="Jorgensen S.L."/>
            <person name="Zaremba-Niedzwiedzka K."/>
            <person name="Martijn J."/>
            <person name="Lind A.E."/>
            <person name="van Eijk R."/>
            <person name="Schleper C."/>
            <person name="Guy L."/>
            <person name="Ettema T.J."/>
        </authorList>
    </citation>
    <scope>NUCLEOTIDE SEQUENCE</scope>
</reference>
<dbReference type="InterPro" id="IPR044930">
    <property type="entry name" value="Homing_endonuclease_His-Me"/>
</dbReference>
<dbReference type="InterPro" id="IPR003615">
    <property type="entry name" value="HNH_nuc"/>
</dbReference>
<sequence>MQNEAMPKPKSVGPISRKRCTIIGCTKRRYGRTMCAMHWARWRRHGDPKIVLHLHNPTRKERQAEFFNRIGKSKGGFHCWDWLGAKNNNGYGRFGHEYAHRYSYTNFVGIIPARLQIDHLCRNRSCVNPYHLEVVTPLENWRRGTSHSANNARKTHCSKGHAFTPENTYFKGGRSWRTCRICKGISKKQYRTRRRRGNVEIAKQVSGQTCTA</sequence>